<dbReference type="Gene3D" id="2.40.160.180">
    <property type="entry name" value="Carbohydrate-selective porin OprB"/>
    <property type="match status" value="1"/>
</dbReference>
<dbReference type="AlphaFoldDB" id="A0A5R9JER4"/>
<dbReference type="InterPro" id="IPR052932">
    <property type="entry name" value="OprB_Porin"/>
</dbReference>
<evidence type="ECO:0000313" key="4">
    <source>
        <dbReference type="EMBL" id="TLU74121.1"/>
    </source>
</evidence>
<dbReference type="InterPro" id="IPR007049">
    <property type="entry name" value="Carb-sel_porin_OprB"/>
</dbReference>
<feature type="chain" id="PRO_5024516683" evidence="2">
    <location>
        <begin position="27"/>
        <end position="436"/>
    </location>
</feature>
<dbReference type="PANTHER" id="PTHR37944:SF1">
    <property type="entry name" value="PORIN B"/>
    <property type="match status" value="1"/>
</dbReference>
<evidence type="ECO:0000256" key="2">
    <source>
        <dbReference type="RuleBase" id="RU363072"/>
    </source>
</evidence>
<dbReference type="Pfam" id="PF04966">
    <property type="entry name" value="OprB"/>
    <property type="match status" value="1"/>
</dbReference>
<dbReference type="PANTHER" id="PTHR37944">
    <property type="entry name" value="PORIN B"/>
    <property type="match status" value="1"/>
</dbReference>
<feature type="compositionally biased region" description="Low complexity" evidence="3">
    <location>
        <begin position="27"/>
        <end position="37"/>
    </location>
</feature>
<comment type="similarity">
    <text evidence="1 2">Belongs to the OprB family.</text>
</comment>
<comment type="caution">
    <text evidence="4">The sequence shown here is derived from an EMBL/GenBank/DDBJ whole genome shotgun (WGS) entry which is preliminary data.</text>
</comment>
<feature type="region of interest" description="Disordered" evidence="3">
    <location>
        <begin position="27"/>
        <end position="50"/>
    </location>
</feature>
<organism evidence="4 5">
    <name type="scientific">Lichenicoccus roseus</name>
    <dbReference type="NCBI Taxonomy" id="2683649"/>
    <lineage>
        <taxon>Bacteria</taxon>
        <taxon>Pseudomonadati</taxon>
        <taxon>Pseudomonadota</taxon>
        <taxon>Alphaproteobacteria</taxon>
        <taxon>Acetobacterales</taxon>
        <taxon>Acetobacteraceae</taxon>
        <taxon>Lichenicoccus</taxon>
    </lineage>
</organism>
<dbReference type="GO" id="GO:0016020">
    <property type="term" value="C:membrane"/>
    <property type="evidence" value="ECO:0007669"/>
    <property type="project" value="InterPro"/>
</dbReference>
<sequence length="436" mass="46327">MGNSKSILLALAVAIVAGAVAMPARADDPSLSASSPATSPPGAPPLGAQQLGPQLHAQSQVALASTSPVTIRLEYTGEEAYNAAGGLKEGNAYMNQALVQVAVDAGSAFGWSGGRFDFEGFYENATSLDTQYVGAIQDPSVIDTSGSAVFRLYQAFYAQQIGRTNVLLGVYDVATEFDETKASDLFFNGAYGWTTTFDQSGLNGPSTYPSTSLALRIQQKVGRRWRLKLAVVDGEPDSARNQHATSVNINKTNGALVIGEVDYIASRTTKLMAGGWGYTGRFPLIEASAAANPRQVYGSDGGFVGGTTRLWSLSAHRGLDAFANLGIANGRVQIVDGSVDAGLNFSGPFAGRPFDKLGAAVGVARAGDPYRSLQVADGNGVERYETNFELTYRAPINDWLTVQPDIQYWINPSVDPGLKNDLLFMVHFEVSHLFDL</sequence>
<dbReference type="EMBL" id="VCDI01000001">
    <property type="protein sequence ID" value="TLU74121.1"/>
    <property type="molecule type" value="Genomic_DNA"/>
</dbReference>
<dbReference type="GO" id="GO:0015288">
    <property type="term" value="F:porin activity"/>
    <property type="evidence" value="ECO:0007669"/>
    <property type="project" value="InterPro"/>
</dbReference>
<feature type="signal peptide" evidence="2">
    <location>
        <begin position="1"/>
        <end position="26"/>
    </location>
</feature>
<evidence type="ECO:0000256" key="3">
    <source>
        <dbReference type="SAM" id="MobiDB-lite"/>
    </source>
</evidence>
<dbReference type="GO" id="GO:0008643">
    <property type="term" value="P:carbohydrate transport"/>
    <property type="evidence" value="ECO:0007669"/>
    <property type="project" value="InterPro"/>
</dbReference>
<protein>
    <submittedName>
        <fullName evidence="4">Carbohydrate porin</fullName>
    </submittedName>
</protein>
<gene>
    <name evidence="4" type="ORF">FE263_02615</name>
</gene>
<reference evidence="4 5" key="1">
    <citation type="submission" date="2019-05" db="EMBL/GenBank/DDBJ databases">
        <authorList>
            <person name="Pankratov T."/>
            <person name="Grouzdev D."/>
        </authorList>
    </citation>
    <scope>NUCLEOTIDE SEQUENCE [LARGE SCALE GENOMIC DNA]</scope>
    <source>
        <strain evidence="4 5">KEBCLARHB70R</strain>
    </source>
</reference>
<dbReference type="OrthoDB" id="177316at2"/>
<dbReference type="InterPro" id="IPR038673">
    <property type="entry name" value="OprB_sf"/>
</dbReference>
<proteinExistence type="inferred from homology"/>
<evidence type="ECO:0000313" key="5">
    <source>
        <dbReference type="Proteomes" id="UP000305654"/>
    </source>
</evidence>
<keyword evidence="2" id="KW-0732">Signal</keyword>
<dbReference type="Proteomes" id="UP000305654">
    <property type="component" value="Unassembled WGS sequence"/>
</dbReference>
<accession>A0A5R9JER4</accession>
<evidence type="ECO:0000256" key="1">
    <source>
        <dbReference type="ARBA" id="ARBA00008769"/>
    </source>
</evidence>
<dbReference type="RefSeq" id="WP_138324374.1">
    <property type="nucleotide sequence ID" value="NZ_VCDI01000001.1"/>
</dbReference>
<name>A0A5R9JER4_9PROT</name>
<keyword evidence="5" id="KW-1185">Reference proteome</keyword>